<accession>A0A0C5BAV7</accession>
<proteinExistence type="evidence at transcript level"/>
<dbReference type="SUPFAM" id="SSF47565">
    <property type="entry name" value="Insect pheromone/odorant-binding proteins"/>
    <property type="match status" value="1"/>
</dbReference>
<evidence type="ECO:0000256" key="2">
    <source>
        <dbReference type="ARBA" id="ARBA00008098"/>
    </source>
</evidence>
<comment type="subcellular location">
    <subcellularLocation>
        <location evidence="1">Secreted</location>
    </subcellularLocation>
</comment>
<comment type="function">
    <text evidence="6">May be a carrier protein for lipids.</text>
</comment>
<dbReference type="AlphaFoldDB" id="A0A0C5BAV7"/>
<dbReference type="InterPro" id="IPR036728">
    <property type="entry name" value="PBP_GOBP_sf"/>
</dbReference>
<dbReference type="EMBL" id="KP071918">
    <property type="protein sequence ID" value="AJM71478.1"/>
    <property type="molecule type" value="mRNA"/>
</dbReference>
<dbReference type="Proteomes" id="UP000719412">
    <property type="component" value="Unassembled WGS sequence"/>
</dbReference>
<dbReference type="PANTHER" id="PTHR11857:SF43">
    <property type="entry name" value="GEO07291P1-RELATED"/>
    <property type="match status" value="1"/>
</dbReference>
<evidence type="ECO:0000313" key="9">
    <source>
        <dbReference type="EMBL" id="KAH0813646.1"/>
    </source>
</evidence>
<keyword evidence="3" id="KW-0964">Secreted</keyword>
<organism evidence="8">
    <name type="scientific">Tenebrio molitor</name>
    <name type="common">Yellow mealworm beetle</name>
    <dbReference type="NCBI Taxonomy" id="7067"/>
    <lineage>
        <taxon>Eukaryota</taxon>
        <taxon>Metazoa</taxon>
        <taxon>Ecdysozoa</taxon>
        <taxon>Arthropoda</taxon>
        <taxon>Hexapoda</taxon>
        <taxon>Insecta</taxon>
        <taxon>Pterygota</taxon>
        <taxon>Neoptera</taxon>
        <taxon>Endopterygota</taxon>
        <taxon>Coleoptera</taxon>
        <taxon>Polyphaga</taxon>
        <taxon>Cucujiformia</taxon>
        <taxon>Tenebrionidae</taxon>
        <taxon>Tenebrio</taxon>
    </lineage>
</organism>
<dbReference type="InterPro" id="IPR006170">
    <property type="entry name" value="PBP/GOBP"/>
</dbReference>
<gene>
    <name evidence="9" type="ORF">GEV33_009142</name>
</gene>
<reference evidence="9" key="2">
    <citation type="journal article" date="2020" name="J Insects Food Feed">
        <title>The yellow mealworm (Tenebrio molitor) genome: a resource for the emerging insects as food and feed industry.</title>
        <authorList>
            <person name="Eriksson T."/>
            <person name="Andere A."/>
            <person name="Kelstrup H."/>
            <person name="Emery V."/>
            <person name="Picard C."/>
        </authorList>
    </citation>
    <scope>NUCLEOTIDE SEQUENCE</scope>
    <source>
        <strain evidence="9">Stoneville</strain>
        <tissue evidence="9">Whole head</tissue>
    </source>
</reference>
<protein>
    <submittedName>
        <fullName evidence="8">Odorant-binding protein 4 mRNA</fullName>
    </submittedName>
</protein>
<dbReference type="PANTHER" id="PTHR11857">
    <property type="entry name" value="ODORANT BINDING PROTEIN-RELATED"/>
    <property type="match status" value="1"/>
</dbReference>
<evidence type="ECO:0000256" key="5">
    <source>
        <dbReference type="ARBA" id="ARBA00023180"/>
    </source>
</evidence>
<dbReference type="GO" id="GO:0005615">
    <property type="term" value="C:extracellular space"/>
    <property type="evidence" value="ECO:0007669"/>
    <property type="project" value="TreeGrafter"/>
</dbReference>
<dbReference type="EMBL" id="JABDTM020025072">
    <property type="protein sequence ID" value="KAH0813646.1"/>
    <property type="molecule type" value="Genomic_DNA"/>
</dbReference>
<dbReference type="GO" id="GO:0007608">
    <property type="term" value="P:sensory perception of smell"/>
    <property type="evidence" value="ECO:0007669"/>
    <property type="project" value="TreeGrafter"/>
</dbReference>
<keyword evidence="5" id="KW-0325">Glycoprotein</keyword>
<reference evidence="8" key="1">
    <citation type="journal article" date="2015" name="Comp. Biochem. Physiol. Part D Genomics Proteomics">
        <title>Identification of candidate chemosensory genes in the antennal transcriptome of Tenebrio molitor (Coleoptera: Tenebrionidae).</title>
        <authorList>
            <person name="Liu S."/>
            <person name="Rao X.J."/>
            <person name="Li M.Y."/>
            <person name="Feng M.F."/>
            <person name="He M.Z."/>
            <person name="Li S.G."/>
        </authorList>
    </citation>
    <scope>NUCLEOTIDE SEQUENCE</scope>
    <source>
        <strain evidence="8">AAU-P</strain>
    </source>
</reference>
<evidence type="ECO:0000256" key="1">
    <source>
        <dbReference type="ARBA" id="ARBA00004613"/>
    </source>
</evidence>
<dbReference type="SMART" id="SM00708">
    <property type="entry name" value="PhBP"/>
    <property type="match status" value="1"/>
</dbReference>
<evidence type="ECO:0000256" key="4">
    <source>
        <dbReference type="ARBA" id="ARBA00022729"/>
    </source>
</evidence>
<dbReference type="FunFam" id="1.10.238.20:FF:000001">
    <property type="entry name" value="General odorant-binding protein lush"/>
    <property type="match status" value="1"/>
</dbReference>
<evidence type="ECO:0000313" key="8">
    <source>
        <dbReference type="EMBL" id="AJM71478.1"/>
    </source>
</evidence>
<comment type="similarity">
    <text evidence="2">Belongs to the PBP/GOBP family.</text>
</comment>
<evidence type="ECO:0000256" key="3">
    <source>
        <dbReference type="ARBA" id="ARBA00022525"/>
    </source>
</evidence>
<dbReference type="Pfam" id="PF01395">
    <property type="entry name" value="PBP_GOBP"/>
    <property type="match status" value="1"/>
</dbReference>
<feature type="signal peptide" evidence="7">
    <location>
        <begin position="1"/>
        <end position="17"/>
    </location>
</feature>
<evidence type="ECO:0000313" key="10">
    <source>
        <dbReference type="Proteomes" id="UP000719412"/>
    </source>
</evidence>
<keyword evidence="4 7" id="KW-0732">Signal</keyword>
<keyword evidence="10" id="KW-1185">Reference proteome</keyword>
<dbReference type="GO" id="GO:0005549">
    <property type="term" value="F:odorant binding"/>
    <property type="evidence" value="ECO:0007669"/>
    <property type="project" value="InterPro"/>
</dbReference>
<reference evidence="9" key="3">
    <citation type="submission" date="2021-08" db="EMBL/GenBank/DDBJ databases">
        <authorList>
            <person name="Eriksson T."/>
        </authorList>
    </citation>
    <scope>NUCLEOTIDE SEQUENCE</scope>
    <source>
        <strain evidence="9">Stoneville</strain>
        <tissue evidence="9">Whole head</tissue>
    </source>
</reference>
<dbReference type="Gene3D" id="1.10.238.20">
    <property type="entry name" value="Pheromone/general odorant binding protein domain"/>
    <property type="match status" value="1"/>
</dbReference>
<evidence type="ECO:0000256" key="6">
    <source>
        <dbReference type="ARBA" id="ARBA00056866"/>
    </source>
</evidence>
<evidence type="ECO:0000256" key="7">
    <source>
        <dbReference type="SAM" id="SignalP"/>
    </source>
</evidence>
<sequence>MKVVAAVLLVALAGLSAQQDPDDQARIQKIRKYREECIAETQVDPVLIDRADNGDFTDDPKLKCFSKCFYQKAGFVAENGDLLLDVIKAKIPKETDREKALGIIDKCKDLKGADSCETVYLVHKCYFERSYLDKKEQN</sequence>
<feature type="chain" id="PRO_5035988889" evidence="7">
    <location>
        <begin position="18"/>
        <end position="138"/>
    </location>
</feature>
<dbReference type="OrthoDB" id="6601693at2759"/>
<name>A0A0C5BAV7_TENMO</name>
<dbReference type="CDD" id="cd23992">
    <property type="entry name" value="PBP_GOBP"/>
    <property type="match status" value="1"/>
</dbReference>